<evidence type="ECO:0000256" key="5">
    <source>
        <dbReference type="ARBA" id="ARBA00034865"/>
    </source>
</evidence>
<proteinExistence type="evidence at transcript level"/>
<name>W8VKR6_THAPS</name>
<feature type="compositionally biased region" description="Polar residues" evidence="6">
    <location>
        <begin position="87"/>
        <end position="98"/>
    </location>
</feature>
<accession>W8VKR6</accession>
<evidence type="ECO:0000313" key="7">
    <source>
        <dbReference type="EMBL" id="BAO52721.1"/>
    </source>
</evidence>
<feature type="compositionally biased region" description="Low complexity" evidence="6">
    <location>
        <begin position="99"/>
        <end position="112"/>
    </location>
</feature>
<keyword evidence="3" id="KW-0206">Cytoskeleton</keyword>
<dbReference type="EMBL" id="AB849297">
    <property type="protein sequence ID" value="BAO52721.1"/>
    <property type="molecule type" value="mRNA"/>
</dbReference>
<dbReference type="SUPFAM" id="SSF51161">
    <property type="entry name" value="Trimeric LpxA-like enzymes"/>
    <property type="match status" value="1"/>
</dbReference>
<dbReference type="GO" id="GO:0005869">
    <property type="term" value="C:dynactin complex"/>
    <property type="evidence" value="ECO:0007669"/>
    <property type="project" value="TreeGrafter"/>
</dbReference>
<protein>
    <recommendedName>
        <fullName evidence="5">Dynactin subunit 5</fullName>
    </recommendedName>
</protein>
<dbReference type="Gene3D" id="2.160.10.10">
    <property type="entry name" value="Hexapeptide repeat proteins"/>
    <property type="match status" value="1"/>
</dbReference>
<keyword evidence="2" id="KW-0963">Cytoplasm</keyword>
<dbReference type="PANTHER" id="PTHR46126">
    <property type="entry name" value="DYNACTIN SUBUNIT 5"/>
    <property type="match status" value="1"/>
</dbReference>
<evidence type="ECO:0000256" key="2">
    <source>
        <dbReference type="ARBA" id="ARBA00022490"/>
    </source>
</evidence>
<sequence length="223" mass="23408">MPSSQSESDYIRTTTQNYISRSANLLGASNVRIKGKSIVQPNVTIHGDYGAPVHIGRYCYIDEGVVIAPTVVPISSDPMLPGDDIGSGSSSTQADDGQSSSPSSPTTTPPSSNQKAIHLQIGSYTHIGSNTQVQSLSIGSSVHIGSNCIISPRSKIYDCCIIEDNTVIPPDMIVPPFSRVRGSPGRIVGSLPECCGGELLEGCVDDFAVFVRRVLGKDAGNGD</sequence>
<gene>
    <name evidence="7" type="primary">gammaCA</name>
</gene>
<evidence type="ECO:0000256" key="4">
    <source>
        <dbReference type="ARBA" id="ARBA00034706"/>
    </source>
</evidence>
<feature type="region of interest" description="Disordered" evidence="6">
    <location>
        <begin position="77"/>
        <end position="114"/>
    </location>
</feature>
<dbReference type="InterPro" id="IPR047125">
    <property type="entry name" value="DCTN5"/>
</dbReference>
<dbReference type="InterPro" id="IPR011004">
    <property type="entry name" value="Trimer_LpxA-like_sf"/>
</dbReference>
<comment type="subcellular location">
    <subcellularLocation>
        <location evidence="1">Cytoplasm</location>
        <location evidence="1">Cytoskeleton</location>
    </subcellularLocation>
</comment>
<comment type="similarity">
    <text evidence="4">Belongs to the dynactin subunits 5/6 family. Dynactin subunit 5 subfamily.</text>
</comment>
<evidence type="ECO:0000256" key="6">
    <source>
        <dbReference type="SAM" id="MobiDB-lite"/>
    </source>
</evidence>
<dbReference type="Pfam" id="PF21711">
    <property type="entry name" value="DCTN5"/>
    <property type="match status" value="1"/>
</dbReference>
<evidence type="ECO:0000256" key="3">
    <source>
        <dbReference type="ARBA" id="ARBA00023212"/>
    </source>
</evidence>
<reference evidence="7" key="1">
    <citation type="journal article" date="2014" name="Photosyn. Res.">
        <title>Localization of putative carbonic anhydrases in the marine diatom, Thalassiosira pseudonana.</title>
        <authorList>
            <person name="Samukawa M."/>
            <person name="Shen C."/>
            <person name="Hopkinson B.M."/>
            <person name="Matsuda Y."/>
        </authorList>
    </citation>
    <scope>NUCLEOTIDE SEQUENCE</scope>
    <source>
        <strain evidence="7">CCMP1335</strain>
    </source>
</reference>
<dbReference type="AlphaFoldDB" id="W8VKR6"/>
<organism evidence="7">
    <name type="scientific">Thalassiosira pseudonana CCMP1335</name>
    <dbReference type="NCBI Taxonomy" id="296543"/>
    <lineage>
        <taxon>Eukaryota</taxon>
        <taxon>Sar</taxon>
        <taxon>Stramenopiles</taxon>
        <taxon>Ochrophyta</taxon>
        <taxon>Bacillariophyta</taxon>
        <taxon>Coscinodiscophyceae</taxon>
        <taxon>Thalassiosirophycidae</taxon>
        <taxon>Thalassiosirales</taxon>
        <taxon>Thalassiosiraceae</taxon>
        <taxon>Thalassiosira</taxon>
    </lineage>
</organism>
<evidence type="ECO:0000256" key="1">
    <source>
        <dbReference type="ARBA" id="ARBA00004245"/>
    </source>
</evidence>
<dbReference type="PANTHER" id="PTHR46126:SF1">
    <property type="entry name" value="DYNACTIN SUBUNIT 5"/>
    <property type="match status" value="1"/>
</dbReference>